<keyword evidence="2" id="KW-1185">Reference proteome</keyword>
<organism evidence="1 2">
    <name type="scientific">Pseudodesulfovibrio sediminis</name>
    <dbReference type="NCBI Taxonomy" id="2810563"/>
    <lineage>
        <taxon>Bacteria</taxon>
        <taxon>Pseudomonadati</taxon>
        <taxon>Thermodesulfobacteriota</taxon>
        <taxon>Desulfovibrionia</taxon>
        <taxon>Desulfovibrionales</taxon>
        <taxon>Desulfovibrionaceae</taxon>
    </lineage>
</organism>
<dbReference type="Proteomes" id="UP001053296">
    <property type="component" value="Chromosome"/>
</dbReference>
<reference evidence="1" key="1">
    <citation type="journal article" date="2022" name="Arch. Microbiol.">
        <title>Pseudodesulfovibrio sediminis sp. nov., a mesophilic and neutrophilic sulfate-reducing bacterium isolated from sediment of a brackish lake.</title>
        <authorList>
            <person name="Takahashi A."/>
            <person name="Kojima H."/>
            <person name="Watanabe M."/>
            <person name="Fukui M."/>
        </authorList>
    </citation>
    <scope>NUCLEOTIDE SEQUENCE</scope>
    <source>
        <strain evidence="1">SF6</strain>
    </source>
</reference>
<evidence type="ECO:0000313" key="1">
    <source>
        <dbReference type="EMBL" id="BCS89497.1"/>
    </source>
</evidence>
<proteinExistence type="predicted"/>
<evidence type="ECO:0000313" key="2">
    <source>
        <dbReference type="Proteomes" id="UP001053296"/>
    </source>
</evidence>
<accession>A0ABM7P8Y6</accession>
<dbReference type="Pfam" id="PF03692">
    <property type="entry name" value="CxxCxxCC"/>
    <property type="match status" value="1"/>
</dbReference>
<dbReference type="EMBL" id="AP024485">
    <property type="protein sequence ID" value="BCS89497.1"/>
    <property type="molecule type" value="Genomic_DNA"/>
</dbReference>
<sequence length="222" mass="24651">MQQSDSNTPQCRQCGECCRKGGPALHIEDLPLIENGTIALADIVTLRSGERAYDQPGEKVVPLESEVLKIKGRDGNWTCLFFSPESNMCGVYSTRPIECEMLFCQDTAPLSAMYDKGRLSRTDVLPEGHPLLELITEHDAKCNPVRMEALGMAAREGDTEAGKELKEMVVFDTEVRRLVTEKAGMAPELNDFLFGRPMRVLLANMNIKVYETGGTLRFGFNS</sequence>
<gene>
    <name evidence="1" type="ORF">PSDVSF_27390</name>
</gene>
<dbReference type="InterPro" id="IPR005358">
    <property type="entry name" value="Puta_zinc/iron-chelating_dom"/>
</dbReference>
<dbReference type="RefSeq" id="WP_229591468.1">
    <property type="nucleotide sequence ID" value="NZ_AP024485.1"/>
</dbReference>
<name>A0ABM7P8Y6_9BACT</name>
<protein>
    <submittedName>
        <fullName evidence="1">Zinc/iron-chelating domain-containing protein</fullName>
    </submittedName>
</protein>